<dbReference type="EMBL" id="CABFNO020001560">
    <property type="protein sequence ID" value="CAH0001500.1"/>
    <property type="molecule type" value="Genomic_DNA"/>
</dbReference>
<dbReference type="OrthoDB" id="10326940at2759"/>
<name>A0A9N9YBZ6_9HYPO</name>
<feature type="compositionally biased region" description="Basic and acidic residues" evidence="1">
    <location>
        <begin position="28"/>
        <end position="38"/>
    </location>
</feature>
<sequence>MSKWEATITTRKKLENKRIPPSQLRTTGRSDEKSEQAKDGAYPADHIAVGDSRDYRLAEWKFVTTWGDPEMRSLREWAYQGTREYLVLEPYHLGWEEYRDSIKKTMGDEFRTDLVMRIPNYDRPVPVGTSVDWNKAMVDLVIHYTKSEQSWCRARTPLVVVCTRAEYKVLVEQGWMAVQTRFEKASSRNSAARTDNAAEMKANETQQELLAEVDVDEGEAGMLQDVDMTAGPGQVPGEGITDEITGGSGDPVVVGKDEGQA</sequence>
<reference evidence="2" key="1">
    <citation type="submission" date="2021-10" db="EMBL/GenBank/DDBJ databases">
        <authorList>
            <person name="Piombo E."/>
        </authorList>
    </citation>
    <scope>NUCLEOTIDE SEQUENCE</scope>
</reference>
<feature type="region of interest" description="Disordered" evidence="1">
    <location>
        <begin position="226"/>
        <end position="261"/>
    </location>
</feature>
<dbReference type="AlphaFoldDB" id="A0A9N9YBZ6"/>
<accession>A0A9N9YBZ6</accession>
<organism evidence="2 3">
    <name type="scientific">Clonostachys byssicola</name>
    <dbReference type="NCBI Taxonomy" id="160290"/>
    <lineage>
        <taxon>Eukaryota</taxon>
        <taxon>Fungi</taxon>
        <taxon>Dikarya</taxon>
        <taxon>Ascomycota</taxon>
        <taxon>Pezizomycotina</taxon>
        <taxon>Sordariomycetes</taxon>
        <taxon>Hypocreomycetidae</taxon>
        <taxon>Hypocreales</taxon>
        <taxon>Bionectriaceae</taxon>
        <taxon>Clonostachys</taxon>
    </lineage>
</organism>
<proteinExistence type="predicted"/>
<keyword evidence="3" id="KW-1185">Reference proteome</keyword>
<evidence type="ECO:0000256" key="1">
    <source>
        <dbReference type="SAM" id="MobiDB-lite"/>
    </source>
</evidence>
<dbReference type="Proteomes" id="UP000754883">
    <property type="component" value="Unassembled WGS sequence"/>
</dbReference>
<comment type="caution">
    <text evidence="2">The sequence shown here is derived from an EMBL/GenBank/DDBJ whole genome shotgun (WGS) entry which is preliminary data.</text>
</comment>
<evidence type="ECO:0000313" key="3">
    <source>
        <dbReference type="Proteomes" id="UP000754883"/>
    </source>
</evidence>
<evidence type="ECO:0000313" key="2">
    <source>
        <dbReference type="EMBL" id="CAH0001500.1"/>
    </source>
</evidence>
<gene>
    <name evidence="2" type="ORF">CBYS24578_00001533</name>
</gene>
<protein>
    <submittedName>
        <fullName evidence="2">Uncharacterized protein</fullName>
    </submittedName>
</protein>
<feature type="region of interest" description="Disordered" evidence="1">
    <location>
        <begin position="1"/>
        <end position="43"/>
    </location>
</feature>